<evidence type="ECO:0000313" key="2">
    <source>
        <dbReference type="Proteomes" id="UP000673375"/>
    </source>
</evidence>
<dbReference type="CDD" id="cd01745">
    <property type="entry name" value="GATase1_2"/>
    <property type="match status" value="1"/>
</dbReference>
<protein>
    <submittedName>
        <fullName evidence="1">Gamma-glutamyl-gamma-aminobutyrate hydrolase family protein</fullName>
    </submittedName>
</protein>
<dbReference type="SUPFAM" id="SSF52317">
    <property type="entry name" value="Class I glutamine amidotransferase-like"/>
    <property type="match status" value="1"/>
</dbReference>
<name>A0ABS4CPR6_9ENTE</name>
<keyword evidence="1" id="KW-0378">Hydrolase</keyword>
<dbReference type="InterPro" id="IPR044668">
    <property type="entry name" value="PuuD-like"/>
</dbReference>
<dbReference type="Gene3D" id="3.40.50.880">
    <property type="match status" value="1"/>
</dbReference>
<dbReference type="PANTHER" id="PTHR43235:SF1">
    <property type="entry name" value="GLUTAMINE AMIDOTRANSFERASE PB2B2.05-RELATED"/>
    <property type="match status" value="1"/>
</dbReference>
<organism evidence="1 2">
    <name type="scientific">Enterococcus larvae</name>
    <dbReference type="NCBI Taxonomy" id="2794352"/>
    <lineage>
        <taxon>Bacteria</taxon>
        <taxon>Bacillati</taxon>
        <taxon>Bacillota</taxon>
        <taxon>Bacilli</taxon>
        <taxon>Lactobacillales</taxon>
        <taxon>Enterococcaceae</taxon>
        <taxon>Enterococcus</taxon>
    </lineage>
</organism>
<evidence type="ECO:0000313" key="1">
    <source>
        <dbReference type="EMBL" id="MBP1048440.1"/>
    </source>
</evidence>
<dbReference type="Proteomes" id="UP000673375">
    <property type="component" value="Unassembled WGS sequence"/>
</dbReference>
<keyword evidence="2" id="KW-1185">Reference proteome</keyword>
<dbReference type="InterPro" id="IPR011697">
    <property type="entry name" value="Peptidase_C26"/>
</dbReference>
<dbReference type="RefSeq" id="WP_209559206.1">
    <property type="nucleotide sequence ID" value="NZ_JAEDXU010000016.1"/>
</dbReference>
<sequence>MSKPIIGIAGNQLIHAVEAFHGNQISYTPQGFVTAVQQAGGLPWIIPIGNPDTAADYISQIDKLLLAGGQDVTPYFYGEEPHPKLEETNRNRDEFELALIEEAIKQSKPVFAVCRGMQLLNVALEGTLYQDLSLYSEWKVKHGQQPTSPEFPTHSIYTEDNSILNRLFGSTYQVNSYHHQAIRRLSTQLTATAHSTDGLVEGVESKNPEQRLLGVQWHPELNFHKDTTEFELFHFFVNQL</sequence>
<dbReference type="PROSITE" id="PS51273">
    <property type="entry name" value="GATASE_TYPE_1"/>
    <property type="match status" value="1"/>
</dbReference>
<gene>
    <name evidence="1" type="ORF">I6N96_19340</name>
</gene>
<accession>A0ABS4CPR6</accession>
<dbReference type="PANTHER" id="PTHR43235">
    <property type="entry name" value="GLUTAMINE AMIDOTRANSFERASE PB2B2.05-RELATED"/>
    <property type="match status" value="1"/>
</dbReference>
<dbReference type="EMBL" id="JAEDXU010000016">
    <property type="protein sequence ID" value="MBP1048440.1"/>
    <property type="molecule type" value="Genomic_DNA"/>
</dbReference>
<reference evidence="1 2" key="1">
    <citation type="submission" date="2020-12" db="EMBL/GenBank/DDBJ databases">
        <title>Vagococcus allomyrinae sp. nov. and Enterococcus lavae sp. nov., isolated from the larvae of Allomyrina dichotoma.</title>
        <authorList>
            <person name="Lee S.D."/>
        </authorList>
    </citation>
    <scope>NUCLEOTIDE SEQUENCE [LARGE SCALE GENOMIC DNA]</scope>
    <source>
        <strain evidence="1 2">BWM-S5</strain>
    </source>
</reference>
<proteinExistence type="predicted"/>
<dbReference type="GO" id="GO:0016787">
    <property type="term" value="F:hydrolase activity"/>
    <property type="evidence" value="ECO:0007669"/>
    <property type="project" value="UniProtKB-KW"/>
</dbReference>
<dbReference type="InterPro" id="IPR029062">
    <property type="entry name" value="Class_I_gatase-like"/>
</dbReference>
<dbReference type="Pfam" id="PF07722">
    <property type="entry name" value="Peptidase_C26"/>
    <property type="match status" value="1"/>
</dbReference>
<comment type="caution">
    <text evidence="1">The sequence shown here is derived from an EMBL/GenBank/DDBJ whole genome shotgun (WGS) entry which is preliminary data.</text>
</comment>